<protein>
    <submittedName>
        <fullName evidence="8">Nucleoside triphosphatase YtkD</fullName>
    </submittedName>
</protein>
<gene>
    <name evidence="8" type="primary">ytkD</name>
    <name evidence="8" type="ORF">L2716_11580</name>
</gene>
<evidence type="ECO:0000259" key="7">
    <source>
        <dbReference type="PROSITE" id="PS51462"/>
    </source>
</evidence>
<dbReference type="InterPro" id="IPR020476">
    <property type="entry name" value="Nudix_hydrolase"/>
</dbReference>
<feature type="domain" description="Nudix hydrolase" evidence="7">
    <location>
        <begin position="8"/>
        <end position="147"/>
    </location>
</feature>
<organism evidence="8 9">
    <name type="scientific">Pseudalkalibacillus berkeleyi</name>
    <dbReference type="NCBI Taxonomy" id="1069813"/>
    <lineage>
        <taxon>Bacteria</taxon>
        <taxon>Bacillati</taxon>
        <taxon>Bacillota</taxon>
        <taxon>Bacilli</taxon>
        <taxon>Bacillales</taxon>
        <taxon>Fictibacillaceae</taxon>
        <taxon>Pseudalkalibacillus</taxon>
    </lineage>
</organism>
<dbReference type="SUPFAM" id="SSF55811">
    <property type="entry name" value="Nudix"/>
    <property type="match status" value="1"/>
</dbReference>
<dbReference type="PANTHER" id="PTHR43758">
    <property type="entry name" value="7,8-DIHYDRO-8-OXOGUANINE TRIPHOSPHATASE"/>
    <property type="match status" value="1"/>
</dbReference>
<dbReference type="PROSITE" id="PS00893">
    <property type="entry name" value="NUDIX_BOX"/>
    <property type="match status" value="1"/>
</dbReference>
<dbReference type="Proteomes" id="UP001649381">
    <property type="component" value="Unassembled WGS sequence"/>
</dbReference>
<accession>A0ABS9H0A5</accession>
<evidence type="ECO:0000313" key="8">
    <source>
        <dbReference type="EMBL" id="MCF6138369.1"/>
    </source>
</evidence>
<proteinExistence type="inferred from homology"/>
<dbReference type="PRINTS" id="PR00502">
    <property type="entry name" value="NUDIXFAMILY"/>
</dbReference>
<dbReference type="EMBL" id="JAKIJS010000001">
    <property type="protein sequence ID" value="MCF6138369.1"/>
    <property type="molecule type" value="Genomic_DNA"/>
</dbReference>
<dbReference type="InterPro" id="IPR020084">
    <property type="entry name" value="NUDIX_hydrolase_CS"/>
</dbReference>
<dbReference type="Gene3D" id="3.90.79.10">
    <property type="entry name" value="Nucleoside Triphosphate Pyrophosphohydrolase"/>
    <property type="match status" value="1"/>
</dbReference>
<dbReference type="InterPro" id="IPR014078">
    <property type="entry name" value="Nudix_YtkD"/>
</dbReference>
<name>A0ABS9H0A5_9BACL</name>
<keyword evidence="9" id="KW-1185">Reference proteome</keyword>
<keyword evidence="3" id="KW-0479">Metal-binding</keyword>
<dbReference type="NCBIfam" id="TIGR02705">
    <property type="entry name" value="nudix_YtkD"/>
    <property type="match status" value="1"/>
</dbReference>
<comment type="similarity">
    <text evidence="2 6">Belongs to the Nudix hydrolase family.</text>
</comment>
<keyword evidence="4 6" id="KW-0378">Hydrolase</keyword>
<dbReference type="Pfam" id="PF00293">
    <property type="entry name" value="NUDIX"/>
    <property type="match status" value="1"/>
</dbReference>
<evidence type="ECO:0000313" key="9">
    <source>
        <dbReference type="Proteomes" id="UP001649381"/>
    </source>
</evidence>
<evidence type="ECO:0000256" key="2">
    <source>
        <dbReference type="ARBA" id="ARBA00005582"/>
    </source>
</evidence>
<evidence type="ECO:0000256" key="1">
    <source>
        <dbReference type="ARBA" id="ARBA00001946"/>
    </source>
</evidence>
<comment type="cofactor">
    <cofactor evidence="1">
        <name>Mg(2+)</name>
        <dbReference type="ChEBI" id="CHEBI:18420"/>
    </cofactor>
</comment>
<dbReference type="InterPro" id="IPR015797">
    <property type="entry name" value="NUDIX_hydrolase-like_dom_sf"/>
</dbReference>
<dbReference type="CDD" id="cd04665">
    <property type="entry name" value="NUDIX_RppH"/>
    <property type="match status" value="1"/>
</dbReference>
<evidence type="ECO:0000256" key="6">
    <source>
        <dbReference type="RuleBase" id="RU003476"/>
    </source>
</evidence>
<comment type="caution">
    <text evidence="8">The sequence shown here is derived from an EMBL/GenBank/DDBJ whole genome shotgun (WGS) entry which is preliminary data.</text>
</comment>
<evidence type="ECO:0000256" key="5">
    <source>
        <dbReference type="ARBA" id="ARBA00022842"/>
    </source>
</evidence>
<dbReference type="PANTHER" id="PTHR43758:SF8">
    <property type="entry name" value="8-OXO-DGTP DIPHOSPHATASE YTKD-RELATED"/>
    <property type="match status" value="1"/>
</dbReference>
<evidence type="ECO:0000256" key="4">
    <source>
        <dbReference type="ARBA" id="ARBA00022801"/>
    </source>
</evidence>
<dbReference type="PROSITE" id="PS51462">
    <property type="entry name" value="NUDIX"/>
    <property type="match status" value="1"/>
</dbReference>
<sequence>MSCFTFEDYYHNEVELSFTDHPYSSSPKHVWIICRFKGQWLLTEHPRRGIEFPGGKVEEGETAEIAAVREVYEETGATVDELYYLGQYRVNGKGGTIIKNVYFATIEKISLKAHYFETNGPLLKKNLPASIKNDHKYSFMMKDQVLERSLAYMLKEGITQF</sequence>
<reference evidence="8 9" key="1">
    <citation type="submission" date="2022-01" db="EMBL/GenBank/DDBJ databases">
        <title>Alkalihalobacillus sp. EGI L200015, a novel bacterium isolated from a salt lake sediment.</title>
        <authorList>
            <person name="Gao L."/>
            <person name="Fang B.-Z."/>
            <person name="Li W.-J."/>
        </authorList>
    </citation>
    <scope>NUCLEOTIDE SEQUENCE [LARGE SCALE GENOMIC DNA]</scope>
    <source>
        <strain evidence="8 9">KCTC 12718</strain>
    </source>
</reference>
<keyword evidence="5" id="KW-0460">Magnesium</keyword>
<dbReference type="InterPro" id="IPR000086">
    <property type="entry name" value="NUDIX_hydrolase_dom"/>
</dbReference>
<dbReference type="RefSeq" id="WP_236334771.1">
    <property type="nucleotide sequence ID" value="NZ_JAKIJS010000001.1"/>
</dbReference>
<evidence type="ECO:0000256" key="3">
    <source>
        <dbReference type="ARBA" id="ARBA00022723"/>
    </source>
</evidence>